<gene>
    <name evidence="1" type="ORF">KI387_027026</name>
</gene>
<protein>
    <submittedName>
        <fullName evidence="1">Uncharacterized protein</fullName>
    </submittedName>
</protein>
<evidence type="ECO:0000313" key="1">
    <source>
        <dbReference type="EMBL" id="KAH9311991.1"/>
    </source>
</evidence>
<reference evidence="1 2" key="1">
    <citation type="journal article" date="2021" name="Nat. Plants">
        <title>The Taxus genome provides insights into paclitaxel biosynthesis.</title>
        <authorList>
            <person name="Xiong X."/>
            <person name="Gou J."/>
            <person name="Liao Q."/>
            <person name="Li Y."/>
            <person name="Zhou Q."/>
            <person name="Bi G."/>
            <person name="Li C."/>
            <person name="Du R."/>
            <person name="Wang X."/>
            <person name="Sun T."/>
            <person name="Guo L."/>
            <person name="Liang H."/>
            <person name="Lu P."/>
            <person name="Wu Y."/>
            <person name="Zhang Z."/>
            <person name="Ro D.K."/>
            <person name="Shang Y."/>
            <person name="Huang S."/>
            <person name="Yan J."/>
        </authorList>
    </citation>
    <scope>NUCLEOTIDE SEQUENCE [LARGE SCALE GENOMIC DNA]</scope>
    <source>
        <strain evidence="1">Ta-2019</strain>
    </source>
</reference>
<keyword evidence="2" id="KW-1185">Reference proteome</keyword>
<dbReference type="Proteomes" id="UP000824469">
    <property type="component" value="Unassembled WGS sequence"/>
</dbReference>
<dbReference type="EMBL" id="JAHRHJ020000006">
    <property type="protein sequence ID" value="KAH9311991.1"/>
    <property type="molecule type" value="Genomic_DNA"/>
</dbReference>
<name>A0AA38L2E7_TAXCH</name>
<comment type="caution">
    <text evidence="1">The sequence shown here is derived from an EMBL/GenBank/DDBJ whole genome shotgun (WGS) entry which is preliminary data.</text>
</comment>
<proteinExistence type="predicted"/>
<accession>A0AA38L2E7</accession>
<feature type="non-terminal residue" evidence="1">
    <location>
        <position position="96"/>
    </location>
</feature>
<organism evidence="1 2">
    <name type="scientific">Taxus chinensis</name>
    <name type="common">Chinese yew</name>
    <name type="synonym">Taxus wallichiana var. chinensis</name>
    <dbReference type="NCBI Taxonomy" id="29808"/>
    <lineage>
        <taxon>Eukaryota</taxon>
        <taxon>Viridiplantae</taxon>
        <taxon>Streptophyta</taxon>
        <taxon>Embryophyta</taxon>
        <taxon>Tracheophyta</taxon>
        <taxon>Spermatophyta</taxon>
        <taxon>Pinopsida</taxon>
        <taxon>Pinidae</taxon>
        <taxon>Conifers II</taxon>
        <taxon>Cupressales</taxon>
        <taxon>Taxaceae</taxon>
        <taxon>Taxus</taxon>
    </lineage>
</organism>
<dbReference type="AlphaFoldDB" id="A0AA38L2E7"/>
<evidence type="ECO:0000313" key="2">
    <source>
        <dbReference type="Proteomes" id="UP000824469"/>
    </source>
</evidence>
<sequence length="96" mass="11557">MSLEFPTLELMKQLELLEFEPMEVRYVELMELQEIRNQASQAMEKDRALIKKTFDRKAKDRSFQVEDLVLKWDVDREKPGRHSKFYAIWSGPYMVT</sequence>